<evidence type="ECO:0000313" key="4">
    <source>
        <dbReference type="Proteomes" id="UP000807115"/>
    </source>
</evidence>
<feature type="domain" description="Ubiquitin-like" evidence="2">
    <location>
        <begin position="102"/>
        <end position="156"/>
    </location>
</feature>
<organism evidence="3 4">
    <name type="scientific">Sorghum bicolor</name>
    <name type="common">Sorghum</name>
    <name type="synonym">Sorghum vulgare</name>
    <dbReference type="NCBI Taxonomy" id="4558"/>
    <lineage>
        <taxon>Eukaryota</taxon>
        <taxon>Viridiplantae</taxon>
        <taxon>Streptophyta</taxon>
        <taxon>Embryophyta</taxon>
        <taxon>Tracheophyta</taxon>
        <taxon>Spermatophyta</taxon>
        <taxon>Magnoliopsida</taxon>
        <taxon>Liliopsida</taxon>
        <taxon>Poales</taxon>
        <taxon>Poaceae</taxon>
        <taxon>PACMAD clade</taxon>
        <taxon>Panicoideae</taxon>
        <taxon>Andropogonodae</taxon>
        <taxon>Andropogoneae</taxon>
        <taxon>Sorghinae</taxon>
        <taxon>Sorghum</taxon>
    </lineage>
</organism>
<dbReference type="AlphaFoldDB" id="A0A921QWR0"/>
<evidence type="ECO:0000256" key="1">
    <source>
        <dbReference type="ARBA" id="ARBA00022499"/>
    </source>
</evidence>
<dbReference type="InterPro" id="IPR050158">
    <property type="entry name" value="Ubiquitin_ubiquitin-like"/>
</dbReference>
<dbReference type="PROSITE" id="PS50053">
    <property type="entry name" value="UBIQUITIN_2"/>
    <property type="match status" value="2"/>
</dbReference>
<dbReference type="PANTHER" id="PTHR10666">
    <property type="entry name" value="UBIQUITIN"/>
    <property type="match status" value="1"/>
</dbReference>
<protein>
    <recommendedName>
        <fullName evidence="2">Ubiquitin-like domain-containing protein</fullName>
    </recommendedName>
</protein>
<proteinExistence type="predicted"/>
<dbReference type="InterPro" id="IPR019956">
    <property type="entry name" value="Ubiquitin_dom"/>
</dbReference>
<reference evidence="3" key="2">
    <citation type="submission" date="2020-10" db="EMBL/GenBank/DDBJ databases">
        <authorList>
            <person name="Cooper E.A."/>
            <person name="Brenton Z.W."/>
            <person name="Flinn B.S."/>
            <person name="Jenkins J."/>
            <person name="Shu S."/>
            <person name="Flowers D."/>
            <person name="Luo F."/>
            <person name="Wang Y."/>
            <person name="Xia P."/>
            <person name="Barry K."/>
            <person name="Daum C."/>
            <person name="Lipzen A."/>
            <person name="Yoshinaga Y."/>
            <person name="Schmutz J."/>
            <person name="Saski C."/>
            <person name="Vermerris W."/>
            <person name="Kresovich S."/>
        </authorList>
    </citation>
    <scope>NUCLEOTIDE SEQUENCE</scope>
</reference>
<dbReference type="InterPro" id="IPR029071">
    <property type="entry name" value="Ubiquitin-like_domsf"/>
</dbReference>
<dbReference type="Proteomes" id="UP000807115">
    <property type="component" value="Chromosome 5"/>
</dbReference>
<comment type="caution">
    <text evidence="3">The sequence shown here is derived from an EMBL/GenBank/DDBJ whole genome shotgun (WGS) entry which is preliminary data.</text>
</comment>
<dbReference type="SUPFAM" id="SSF54236">
    <property type="entry name" value="Ubiquitin-like"/>
    <property type="match status" value="2"/>
</dbReference>
<reference evidence="3" key="1">
    <citation type="journal article" date="2019" name="BMC Genomics">
        <title>A new reference genome for Sorghum bicolor reveals high levels of sequence similarity between sweet and grain genotypes: implications for the genetics of sugar metabolism.</title>
        <authorList>
            <person name="Cooper E.A."/>
            <person name="Brenton Z.W."/>
            <person name="Flinn B.S."/>
            <person name="Jenkins J."/>
            <person name="Shu S."/>
            <person name="Flowers D."/>
            <person name="Luo F."/>
            <person name="Wang Y."/>
            <person name="Xia P."/>
            <person name="Barry K."/>
            <person name="Daum C."/>
            <person name="Lipzen A."/>
            <person name="Yoshinaga Y."/>
            <person name="Schmutz J."/>
            <person name="Saski C."/>
            <person name="Vermerris W."/>
            <person name="Kresovich S."/>
        </authorList>
    </citation>
    <scope>NUCLEOTIDE SEQUENCE</scope>
</reference>
<feature type="domain" description="Ubiquitin-like" evidence="2">
    <location>
        <begin position="14"/>
        <end position="90"/>
    </location>
</feature>
<dbReference type="EMBL" id="CM027684">
    <property type="protein sequence ID" value="KAG0529129.1"/>
    <property type="molecule type" value="Genomic_DNA"/>
</dbReference>
<dbReference type="Gene3D" id="3.10.20.90">
    <property type="entry name" value="Phosphatidylinositol 3-kinase Catalytic Subunit, Chain A, domain 1"/>
    <property type="match status" value="2"/>
</dbReference>
<dbReference type="Pfam" id="PF00240">
    <property type="entry name" value="ubiquitin"/>
    <property type="match status" value="2"/>
</dbReference>
<keyword evidence="1" id="KW-1017">Isopeptide bond</keyword>
<dbReference type="InterPro" id="IPR000626">
    <property type="entry name" value="Ubiquitin-like_dom"/>
</dbReference>
<dbReference type="SMART" id="SM00213">
    <property type="entry name" value="UBQ"/>
    <property type="match status" value="2"/>
</dbReference>
<evidence type="ECO:0000259" key="2">
    <source>
        <dbReference type="PROSITE" id="PS50053"/>
    </source>
</evidence>
<gene>
    <name evidence="3" type="ORF">BDA96_05G072000</name>
</gene>
<name>A0A921QWR0_SORBI</name>
<sequence>MASEGLWRPSQGAKSIIVKDLSGKATKLEEVDLSETIASVKAMVYEKEGCPPDAQRLVFNGVEARKDYCTLDEYGFQYGTDIYLILRLAGIPVWNRYLSNTSIDEVRYIIRKQEGIRQMQQHLVFCGLSLDNDRTLADYNIQENSTLHLAPGPLGGSSGLHEVA</sequence>
<accession>A0A921QWR0</accession>
<evidence type="ECO:0000313" key="3">
    <source>
        <dbReference type="EMBL" id="KAG0529129.1"/>
    </source>
</evidence>
<dbReference type="GO" id="GO:0003729">
    <property type="term" value="F:mRNA binding"/>
    <property type="evidence" value="ECO:0007669"/>
    <property type="project" value="UniProtKB-ARBA"/>
</dbReference>
<dbReference type="PRINTS" id="PR00348">
    <property type="entry name" value="UBIQUITIN"/>
</dbReference>